<keyword evidence="1" id="KW-0863">Zinc-finger</keyword>
<dbReference type="STRING" id="86259.A0A4Z1NGH1"/>
<evidence type="ECO:0000313" key="4">
    <source>
        <dbReference type="EMBL" id="TID12841.1"/>
    </source>
</evidence>
<name>A0A4Z1NGH1_9PEZI</name>
<dbReference type="Proteomes" id="UP000298493">
    <property type="component" value="Unassembled WGS sequence"/>
</dbReference>
<feature type="compositionally biased region" description="Acidic residues" evidence="2">
    <location>
        <begin position="289"/>
        <end position="299"/>
    </location>
</feature>
<dbReference type="PANTHER" id="PTHR46105:SF28">
    <property type="entry name" value="ZINC FINGER PROTEIN 37-LIKE"/>
    <property type="match status" value="1"/>
</dbReference>
<dbReference type="Gene3D" id="3.30.160.60">
    <property type="entry name" value="Classic Zinc Finger"/>
    <property type="match status" value="2"/>
</dbReference>
<keyword evidence="1" id="KW-0862">Zinc</keyword>
<keyword evidence="1" id="KW-0479">Metal-binding</keyword>
<feature type="compositionally biased region" description="Basic and acidic residues" evidence="2">
    <location>
        <begin position="26"/>
        <end position="40"/>
    </location>
</feature>
<dbReference type="PANTHER" id="PTHR46105">
    <property type="entry name" value="AGAP004733-PA"/>
    <property type="match status" value="1"/>
</dbReference>
<dbReference type="GO" id="GO:0000981">
    <property type="term" value="F:DNA-binding transcription factor activity, RNA polymerase II-specific"/>
    <property type="evidence" value="ECO:0007669"/>
    <property type="project" value="TreeGrafter"/>
</dbReference>
<evidence type="ECO:0000256" key="2">
    <source>
        <dbReference type="SAM" id="MobiDB-lite"/>
    </source>
</evidence>
<evidence type="ECO:0000256" key="1">
    <source>
        <dbReference type="PROSITE-ProRule" id="PRU00042"/>
    </source>
</evidence>
<dbReference type="SUPFAM" id="SSF57667">
    <property type="entry name" value="beta-beta-alpha zinc fingers"/>
    <property type="match status" value="1"/>
</dbReference>
<dbReference type="GO" id="GO:0008270">
    <property type="term" value="F:zinc ion binding"/>
    <property type="evidence" value="ECO:0007669"/>
    <property type="project" value="UniProtKB-KW"/>
</dbReference>
<dbReference type="InterPro" id="IPR036236">
    <property type="entry name" value="Znf_C2H2_sf"/>
</dbReference>
<dbReference type="PROSITE" id="PS50157">
    <property type="entry name" value="ZINC_FINGER_C2H2_2"/>
    <property type="match status" value="2"/>
</dbReference>
<feature type="compositionally biased region" description="Low complexity" evidence="2">
    <location>
        <begin position="254"/>
        <end position="271"/>
    </location>
</feature>
<sequence length="396" mass="42447">MPPKGSKKGTACKRRANLRKQAVSNQHKEVKKSVKKEPAPTHDANGLLIGSKEANWALLKASGKWYTYLDEQDRGEAEDKGVELGSEEWVKMKTPQLTPPVLEETRLLSEVEWDFPTPQLSSSPPRRNKRKATDDDDDVDPPATKRSRRGPVTTSGEGDTPQDILDLLALPPARHGQRMAFGMGLPVLDTLPPRQCNKAATSAPTTTIEEPSSSASITLPIAGESSASAAEAPPIVVEAPEVVGEKEPSPPPSTIAISTTSSTLSSLGSRTPSPPPDLPPSSLLSPVKEEEDVAEDEEVETPRKLSTTTLLPPSSPAVGTLTSPGRKGARGSFPCTKCTKSFGRVEHLNRHVLSVHDKVKKFVCGGCGGRFSRKDNMRQHQGKCGLWVGLGEEGEG</sequence>
<dbReference type="InterPro" id="IPR050457">
    <property type="entry name" value="ZnFinger_BTB_dom_contain"/>
</dbReference>
<evidence type="ECO:0000259" key="3">
    <source>
        <dbReference type="PROSITE" id="PS50157"/>
    </source>
</evidence>
<proteinExistence type="predicted"/>
<comment type="caution">
    <text evidence="4">The sequence shown here is derived from an EMBL/GenBank/DDBJ whole genome shotgun (WGS) entry which is preliminary data.</text>
</comment>
<dbReference type="Pfam" id="PF00096">
    <property type="entry name" value="zf-C2H2"/>
    <property type="match status" value="2"/>
</dbReference>
<feature type="compositionally biased region" description="Basic residues" evidence="2">
    <location>
        <begin position="1"/>
        <end position="18"/>
    </location>
</feature>
<feature type="region of interest" description="Disordered" evidence="2">
    <location>
        <begin position="242"/>
        <end position="332"/>
    </location>
</feature>
<protein>
    <submittedName>
        <fullName evidence="4">Cutinase G-box binding protein</fullName>
    </submittedName>
</protein>
<dbReference type="EMBL" id="SNSC02000032">
    <property type="protein sequence ID" value="TID12841.1"/>
    <property type="molecule type" value="Genomic_DNA"/>
</dbReference>
<feature type="domain" description="C2H2-type" evidence="3">
    <location>
        <begin position="362"/>
        <end position="394"/>
    </location>
</feature>
<feature type="domain" description="C2H2-type" evidence="3">
    <location>
        <begin position="333"/>
        <end position="361"/>
    </location>
</feature>
<evidence type="ECO:0000313" key="5">
    <source>
        <dbReference type="Proteomes" id="UP000298493"/>
    </source>
</evidence>
<dbReference type="InterPro" id="IPR013087">
    <property type="entry name" value="Znf_C2H2_type"/>
</dbReference>
<keyword evidence="5" id="KW-1185">Reference proteome</keyword>
<dbReference type="GO" id="GO:0000978">
    <property type="term" value="F:RNA polymerase II cis-regulatory region sequence-specific DNA binding"/>
    <property type="evidence" value="ECO:0007669"/>
    <property type="project" value="TreeGrafter"/>
</dbReference>
<dbReference type="AlphaFoldDB" id="A0A4Z1NGH1"/>
<accession>A0A4Z1NGH1</accession>
<feature type="region of interest" description="Disordered" evidence="2">
    <location>
        <begin position="114"/>
        <end position="163"/>
    </location>
</feature>
<gene>
    <name evidence="4" type="ORF">E6O75_ATG10194</name>
</gene>
<dbReference type="SMART" id="SM00355">
    <property type="entry name" value="ZnF_C2H2"/>
    <property type="match status" value="2"/>
</dbReference>
<dbReference type="PROSITE" id="PS00028">
    <property type="entry name" value="ZINC_FINGER_C2H2_1"/>
    <property type="match status" value="1"/>
</dbReference>
<reference evidence="4 5" key="1">
    <citation type="submission" date="2019-04" db="EMBL/GenBank/DDBJ databases">
        <title>High contiguity whole genome sequence and gene annotation resource for two Venturia nashicola isolates.</title>
        <authorList>
            <person name="Prokchorchik M."/>
            <person name="Won K."/>
            <person name="Lee Y."/>
            <person name="Choi E.D."/>
            <person name="Segonzac C."/>
            <person name="Sohn K.H."/>
        </authorList>
    </citation>
    <scope>NUCLEOTIDE SEQUENCE [LARGE SCALE GENOMIC DNA]</scope>
    <source>
        <strain evidence="4 5">PRI2</strain>
    </source>
</reference>
<feature type="region of interest" description="Disordered" evidence="2">
    <location>
        <begin position="1"/>
        <end position="46"/>
    </location>
</feature>
<organism evidence="4 5">
    <name type="scientific">Venturia nashicola</name>
    <dbReference type="NCBI Taxonomy" id="86259"/>
    <lineage>
        <taxon>Eukaryota</taxon>
        <taxon>Fungi</taxon>
        <taxon>Dikarya</taxon>
        <taxon>Ascomycota</taxon>
        <taxon>Pezizomycotina</taxon>
        <taxon>Dothideomycetes</taxon>
        <taxon>Pleosporomycetidae</taxon>
        <taxon>Venturiales</taxon>
        <taxon>Venturiaceae</taxon>
        <taxon>Venturia</taxon>
    </lineage>
</organism>